<dbReference type="InterPro" id="IPR015940">
    <property type="entry name" value="UBA"/>
</dbReference>
<proteinExistence type="predicted"/>
<dbReference type="PANTHER" id="PTHR24346:SF45">
    <property type="entry name" value="PROTEIN KINASE DOMAIN-CONTAINING PROTEIN"/>
    <property type="match status" value="1"/>
</dbReference>
<dbReference type="InterPro" id="IPR017441">
    <property type="entry name" value="Protein_kinase_ATP_BS"/>
</dbReference>
<keyword evidence="1 3" id="KW-0547">Nucleotide-binding</keyword>
<evidence type="ECO:0000259" key="6">
    <source>
        <dbReference type="PROSITE" id="PS50030"/>
    </source>
</evidence>
<keyword evidence="8" id="KW-1185">Reference proteome</keyword>
<dbReference type="InterPro" id="IPR008271">
    <property type="entry name" value="Ser/Thr_kinase_AS"/>
</dbReference>
<dbReference type="Pfam" id="PF00069">
    <property type="entry name" value="Pkinase"/>
    <property type="match status" value="1"/>
</dbReference>
<feature type="compositionally biased region" description="Low complexity" evidence="4">
    <location>
        <begin position="417"/>
        <end position="438"/>
    </location>
</feature>
<dbReference type="EMBL" id="JBEUSY010000216">
    <property type="protein sequence ID" value="KAL1242243.1"/>
    <property type="molecule type" value="Genomic_DNA"/>
</dbReference>
<dbReference type="CDD" id="cd14339">
    <property type="entry name" value="UBA_SNRK"/>
    <property type="match status" value="1"/>
</dbReference>
<dbReference type="Gene3D" id="1.10.510.10">
    <property type="entry name" value="Transferase(Phosphotransferase) domain 1"/>
    <property type="match status" value="1"/>
</dbReference>
<evidence type="ECO:0000256" key="1">
    <source>
        <dbReference type="ARBA" id="ARBA00022741"/>
    </source>
</evidence>
<evidence type="ECO:0000313" key="7">
    <source>
        <dbReference type="EMBL" id="KAL1242243.1"/>
    </source>
</evidence>
<dbReference type="InterPro" id="IPR011009">
    <property type="entry name" value="Kinase-like_dom_sf"/>
</dbReference>
<dbReference type="PROSITE" id="PS00107">
    <property type="entry name" value="PROTEIN_KINASE_ATP"/>
    <property type="match status" value="1"/>
</dbReference>
<accession>A0ABR3KNN8</accession>
<dbReference type="Proteomes" id="UP001558632">
    <property type="component" value="Unassembled WGS sequence"/>
</dbReference>
<dbReference type="SMART" id="SM00220">
    <property type="entry name" value="S_TKc"/>
    <property type="match status" value="1"/>
</dbReference>
<dbReference type="PROSITE" id="PS50011">
    <property type="entry name" value="PROTEIN_KINASE_DOM"/>
    <property type="match status" value="1"/>
</dbReference>
<dbReference type="PANTHER" id="PTHR24346">
    <property type="entry name" value="MAP/MICROTUBULE AFFINITY-REGULATING KINASE"/>
    <property type="match status" value="1"/>
</dbReference>
<keyword evidence="7" id="KW-0418">Kinase</keyword>
<protein>
    <submittedName>
        <fullName evidence="7">SNF-related serine/threonine-protein kinase</fullName>
    </submittedName>
</protein>
<keyword evidence="7" id="KW-0808">Transferase</keyword>
<keyword evidence="2 3" id="KW-0067">ATP-binding</keyword>
<dbReference type="InterPro" id="IPR000719">
    <property type="entry name" value="Prot_kinase_dom"/>
</dbReference>
<evidence type="ECO:0000256" key="3">
    <source>
        <dbReference type="PROSITE-ProRule" id="PRU10141"/>
    </source>
</evidence>
<dbReference type="SUPFAM" id="SSF56112">
    <property type="entry name" value="Protein kinase-like (PK-like)"/>
    <property type="match status" value="1"/>
</dbReference>
<name>A0ABR3KNN8_TRISP</name>
<dbReference type="PROSITE" id="PS00108">
    <property type="entry name" value="PROTEIN_KINASE_ST"/>
    <property type="match status" value="1"/>
</dbReference>
<evidence type="ECO:0000256" key="4">
    <source>
        <dbReference type="SAM" id="MobiDB-lite"/>
    </source>
</evidence>
<feature type="binding site" evidence="3">
    <location>
        <position position="44"/>
    </location>
    <ligand>
        <name>ATP</name>
        <dbReference type="ChEBI" id="CHEBI:30616"/>
    </ligand>
</feature>
<feature type="region of interest" description="Disordered" evidence="4">
    <location>
        <begin position="406"/>
        <end position="438"/>
    </location>
</feature>
<dbReference type="PROSITE" id="PS50030">
    <property type="entry name" value="UBA"/>
    <property type="match status" value="1"/>
</dbReference>
<comment type="caution">
    <text evidence="7">The sequence shown here is derived from an EMBL/GenBank/DDBJ whole genome shotgun (WGS) entry which is preliminary data.</text>
</comment>
<dbReference type="GO" id="GO:0016301">
    <property type="term" value="F:kinase activity"/>
    <property type="evidence" value="ECO:0007669"/>
    <property type="project" value="UniProtKB-KW"/>
</dbReference>
<sequence length="568" mass="64112">MSRHSMGVNQMAGVYDFESTIGKGHFAVVKLAKHVFTGEKVAVKVIDKNRLDLPSVMHLFQEVRCMKLVRHPNVVRLYEVIDTQSKLFLILELGDYDLYDFIMCRASAKRIGERQAQRYFSQIVEAISYCHKLHVVHRDLKPENVVFFEKLDTVKLTDFGFSHLFTPGQMLKTSCGSLAYSAPEILLGNAYDAPAVDIWSLGVILYMLVCGRLPFQEASDSETLTKILDCSFSLPSHLSEDCQKLICSMLVRDPASRATLAEIAKSKWVNNCCNACNHASQPLVLRQNITAAIHQQIIEQMVDGGVADETDILQALEEDEYNHLTATYYLLAERNLKNAHLNQACQQQCNHVCKSQEAELTGGSGKLFSENGDLQQLPEEISETESAFVESTVAFGGMSWRKRNCSTVRERSEDEMSSTTSASLNASRNSSRVSLRNPSPSLLVSRLSLRRSSSLKNLLVGLFRSRSPSPRQSRSSSFTSSMNSSMRTLDRILSSPHLLQIREEDEDYAIRKFTITTFTTINIHKLLKRQSISKMELIGFVECDEAQHLKIVYYVSKRNFSLSLFYFT</sequence>
<evidence type="ECO:0000313" key="8">
    <source>
        <dbReference type="Proteomes" id="UP001558632"/>
    </source>
</evidence>
<evidence type="ECO:0000259" key="5">
    <source>
        <dbReference type="PROSITE" id="PS50011"/>
    </source>
</evidence>
<feature type="domain" description="UBA" evidence="6">
    <location>
        <begin position="292"/>
        <end position="333"/>
    </location>
</feature>
<gene>
    <name evidence="7" type="ORF">TSPI_09919</name>
</gene>
<feature type="domain" description="Protein kinase" evidence="5">
    <location>
        <begin position="15"/>
        <end position="269"/>
    </location>
</feature>
<organism evidence="7 8">
    <name type="scientific">Trichinella spiralis</name>
    <name type="common">Trichina worm</name>
    <dbReference type="NCBI Taxonomy" id="6334"/>
    <lineage>
        <taxon>Eukaryota</taxon>
        <taxon>Metazoa</taxon>
        <taxon>Ecdysozoa</taxon>
        <taxon>Nematoda</taxon>
        <taxon>Enoplea</taxon>
        <taxon>Dorylaimia</taxon>
        <taxon>Trichinellida</taxon>
        <taxon>Trichinellidae</taxon>
        <taxon>Trichinella</taxon>
    </lineage>
</organism>
<evidence type="ECO:0000256" key="2">
    <source>
        <dbReference type="ARBA" id="ARBA00022840"/>
    </source>
</evidence>
<reference evidence="7 8" key="1">
    <citation type="submission" date="2024-07" db="EMBL/GenBank/DDBJ databases">
        <title>Enhanced genomic and transcriptomic resources for Trichinella pseudospiralis and T. spiralis underpin the discovery of pronounced molecular differences between stages and species.</title>
        <authorList>
            <person name="Pasi K.K."/>
            <person name="La Rosa G."/>
            <person name="Gomez-Morales M.A."/>
            <person name="Tosini F."/>
            <person name="Sumanam S."/>
            <person name="Young N.D."/>
            <person name="Chang B.C."/>
            <person name="Robin G.B."/>
        </authorList>
    </citation>
    <scope>NUCLEOTIDE SEQUENCE [LARGE SCALE GENOMIC DNA]</scope>
    <source>
        <strain evidence="7">ISS534</strain>
    </source>
</reference>